<comment type="caution">
    <text evidence="9">The sequence shown here is derived from an EMBL/GenBank/DDBJ whole genome shotgun (WGS) entry which is preliminary data.</text>
</comment>
<evidence type="ECO:0000256" key="5">
    <source>
        <dbReference type="ARBA" id="ARBA00047720"/>
    </source>
</evidence>
<dbReference type="AlphaFoldDB" id="A0A848D7Q0"/>
<dbReference type="PANTHER" id="PTHR11113">
    <property type="entry name" value="N-ACETYLGLUCOSAMINE-6-PHOSPHATE DEACETYLASE"/>
    <property type="match status" value="1"/>
</dbReference>
<dbReference type="Pfam" id="PF01979">
    <property type="entry name" value="Amidohydro_1"/>
    <property type="match status" value="1"/>
</dbReference>
<dbReference type="InterPro" id="IPR026912">
    <property type="entry name" value="Adenine_deam_C"/>
</dbReference>
<reference evidence="9" key="1">
    <citation type="journal article" date="2020" name="MBio">
        <title>'Candidatus Ethanoperedens,' a Thermophilic Genus of Archaea Mediating the Anaerobic Oxidation of Ethane.</title>
        <authorList>
            <person name="Hahn C.J."/>
            <person name="Laso-Perez R."/>
            <person name="Vulcano F."/>
            <person name="Vaziourakis K.M."/>
            <person name="Stokke R."/>
            <person name="Steen I.H."/>
            <person name="Teske A."/>
            <person name="Boetius A."/>
            <person name="Liebeke M."/>
            <person name="Amann R."/>
            <person name="Knittel K."/>
            <person name="Wegener G."/>
        </authorList>
    </citation>
    <scope>NUCLEOTIDE SEQUENCE</scope>
    <source>
        <strain evidence="9">GoM-Arc1-LC-WB58</strain>
    </source>
</reference>
<keyword evidence="3 6" id="KW-0378">Hydrolase</keyword>
<dbReference type="SUPFAM" id="SSF51556">
    <property type="entry name" value="Metallo-dependent hydrolases"/>
    <property type="match status" value="1"/>
</dbReference>
<dbReference type="Proteomes" id="UP000606580">
    <property type="component" value="Unassembled WGS sequence"/>
</dbReference>
<accession>A0A848D7Q0</accession>
<evidence type="ECO:0000256" key="3">
    <source>
        <dbReference type="ARBA" id="ARBA00022801"/>
    </source>
</evidence>
<dbReference type="InterPro" id="IPR006680">
    <property type="entry name" value="Amidohydro-rel"/>
</dbReference>
<feature type="domain" description="Amidohydrolase-related" evidence="7">
    <location>
        <begin position="45"/>
        <end position="325"/>
    </location>
</feature>
<evidence type="ECO:0000313" key="10">
    <source>
        <dbReference type="Proteomes" id="UP000606580"/>
    </source>
</evidence>
<evidence type="ECO:0000256" key="1">
    <source>
        <dbReference type="ARBA" id="ARBA00006773"/>
    </source>
</evidence>
<keyword evidence="4 6" id="KW-0464">Manganese</keyword>
<proteinExistence type="inferred from homology"/>
<dbReference type="NCBIfam" id="TIGR01178">
    <property type="entry name" value="ade"/>
    <property type="match status" value="1"/>
</dbReference>
<dbReference type="PANTHER" id="PTHR11113:SF2">
    <property type="entry name" value="ADENINE DEAMINASE"/>
    <property type="match status" value="1"/>
</dbReference>
<evidence type="ECO:0000259" key="8">
    <source>
        <dbReference type="Pfam" id="PF13382"/>
    </source>
</evidence>
<evidence type="ECO:0000313" key="9">
    <source>
        <dbReference type="EMBL" id="NMG82930.1"/>
    </source>
</evidence>
<dbReference type="Gene3D" id="2.30.40.10">
    <property type="entry name" value="Urease, subunit C, domain 1"/>
    <property type="match status" value="1"/>
</dbReference>
<dbReference type="CDD" id="cd01295">
    <property type="entry name" value="AdeC"/>
    <property type="match status" value="1"/>
</dbReference>
<dbReference type="EMBL" id="WNEG01000033">
    <property type="protein sequence ID" value="NMG82930.1"/>
    <property type="molecule type" value="Genomic_DNA"/>
</dbReference>
<dbReference type="InterPro" id="IPR011059">
    <property type="entry name" value="Metal-dep_hydrolase_composite"/>
</dbReference>
<comment type="catalytic activity">
    <reaction evidence="5 6">
        <text>adenine + H2O + H(+) = hypoxanthine + NH4(+)</text>
        <dbReference type="Rhea" id="RHEA:23688"/>
        <dbReference type="ChEBI" id="CHEBI:15377"/>
        <dbReference type="ChEBI" id="CHEBI:15378"/>
        <dbReference type="ChEBI" id="CHEBI:16708"/>
        <dbReference type="ChEBI" id="CHEBI:17368"/>
        <dbReference type="ChEBI" id="CHEBI:28938"/>
        <dbReference type="EC" id="3.5.4.2"/>
    </reaction>
</comment>
<dbReference type="Pfam" id="PF13382">
    <property type="entry name" value="Adenine_deam_C"/>
    <property type="match status" value="1"/>
</dbReference>
<comment type="cofactor">
    <cofactor evidence="6">
        <name>Mn(2+)</name>
        <dbReference type="ChEBI" id="CHEBI:29035"/>
    </cofactor>
</comment>
<organism evidence="9 10">
    <name type="scientific">Candidatus Ethanoperedens thermophilum</name>
    <dbReference type="NCBI Taxonomy" id="2766897"/>
    <lineage>
        <taxon>Archaea</taxon>
        <taxon>Methanobacteriati</taxon>
        <taxon>Methanobacteriota</taxon>
        <taxon>Stenosarchaea group</taxon>
        <taxon>Methanomicrobia</taxon>
        <taxon>Methanosarcinales</taxon>
        <taxon>Methanosarcinales incertae sedis</taxon>
        <taxon>GOM Arc I cluster</taxon>
        <taxon>Candidatus Ethanoperedens</taxon>
    </lineage>
</organism>
<name>A0A848D7Q0_9EURY</name>
<dbReference type="GO" id="GO:0006146">
    <property type="term" value="P:adenine catabolic process"/>
    <property type="evidence" value="ECO:0007669"/>
    <property type="project" value="InterPro"/>
</dbReference>
<evidence type="ECO:0000256" key="4">
    <source>
        <dbReference type="ARBA" id="ARBA00023211"/>
    </source>
</evidence>
<dbReference type="InterPro" id="IPR032466">
    <property type="entry name" value="Metal_Hydrolase"/>
</dbReference>
<dbReference type="InterPro" id="IPR006679">
    <property type="entry name" value="Adenine_deam"/>
</dbReference>
<dbReference type="EC" id="3.5.4.2" evidence="2 6"/>
<sequence>MKKDVKTVSGNIVDVLHSRVYSGTLTISNGRIVDIVEKDGVCDTYIIPGFVDAHIHIESSMLTPSEFARVAAIHGTVATVSDPHEIANVLGIKGVKYMIEDAESIPFKFYFGAPSCVPATCFETSGAVLGSGEIEELLKLKQIKYLGEVMNFPGVVNDDPGIIDKINIAKKYSKLIDGHAPMLGGKELKKYVDAGISTDHECSTMEEALEKLKLGMKIQIREGSLGRNFEELIPIVKTHHDRCMFCSDDKHPDDLLKGHINELVKRGIGYGIDLMKILRVACVNPVLHYQLDVGLLQVGDAADFIEVDNLDDFNVLKTYINGKMVAEKGRALIPRKSSKIVNNFNVKEKVEKDFAVPYKNGKINVIEVIDGQLVTNKIVAQPLVVDGCVVSDVKKDILKMASINRYNEATIATAFVKNFRLKKGAIASSVSHDSHNIVVIGVNDKDMCKAVNLIIENKGGISAASENTKMILPLPIAGIMCNEDYLTVAEKYTEMDKIAKSFGSTLRAPFMMLSFLSLLVIPKLKLSDKGLFDAEKFEFVDLLIASTTV</sequence>
<evidence type="ECO:0000256" key="2">
    <source>
        <dbReference type="ARBA" id="ARBA00012782"/>
    </source>
</evidence>
<feature type="domain" description="Adenine deaminase C-terminal" evidence="8">
    <location>
        <begin position="372"/>
        <end position="538"/>
    </location>
</feature>
<dbReference type="SUPFAM" id="SSF51338">
    <property type="entry name" value="Composite domain of metallo-dependent hydrolases"/>
    <property type="match status" value="1"/>
</dbReference>
<protein>
    <recommendedName>
        <fullName evidence="2 6">Adenine deaminase</fullName>
        <shortName evidence="6">Adenase</shortName>
        <shortName evidence="6">Adenine aminase</shortName>
        <ecNumber evidence="2 6">3.5.4.2</ecNumber>
    </recommendedName>
</protein>
<gene>
    <name evidence="6 9" type="primary">ade</name>
    <name evidence="9" type="ORF">GIS02_01835</name>
</gene>
<dbReference type="GO" id="GO:0000034">
    <property type="term" value="F:adenine deaminase activity"/>
    <property type="evidence" value="ECO:0007669"/>
    <property type="project" value="UniProtKB-UniRule"/>
</dbReference>
<evidence type="ECO:0000259" key="7">
    <source>
        <dbReference type="Pfam" id="PF01979"/>
    </source>
</evidence>
<dbReference type="Gene3D" id="3.20.20.140">
    <property type="entry name" value="Metal-dependent hydrolases"/>
    <property type="match status" value="1"/>
</dbReference>
<dbReference type="HAMAP" id="MF_01518">
    <property type="entry name" value="Adenine_deamin"/>
    <property type="match status" value="1"/>
</dbReference>
<comment type="similarity">
    <text evidence="1 6">Belongs to the metallo-dependent hydrolases superfamily. Adenine deaminase family.</text>
</comment>
<evidence type="ECO:0000256" key="6">
    <source>
        <dbReference type="HAMAP-Rule" id="MF_01518"/>
    </source>
</evidence>